<feature type="non-terminal residue" evidence="1">
    <location>
        <position position="39"/>
    </location>
</feature>
<name>A0A7Z6UXD8_HELPX</name>
<dbReference type="EMBL" id="RPFP01000281">
    <property type="protein sequence ID" value="RPF64790.1"/>
    <property type="molecule type" value="Genomic_DNA"/>
</dbReference>
<dbReference type="Proteomes" id="UP000276972">
    <property type="component" value="Unassembled WGS sequence"/>
</dbReference>
<dbReference type="EMBL" id="RPFP01000275">
    <property type="protein sequence ID" value="RPF64828.1"/>
    <property type="molecule type" value="Genomic_DNA"/>
</dbReference>
<organism evidence="1 3">
    <name type="scientific">Helicobacter pylori</name>
    <name type="common">Campylobacter pylori</name>
    <dbReference type="NCBI Taxonomy" id="210"/>
    <lineage>
        <taxon>Bacteria</taxon>
        <taxon>Pseudomonadati</taxon>
        <taxon>Campylobacterota</taxon>
        <taxon>Epsilonproteobacteria</taxon>
        <taxon>Campylobacterales</taxon>
        <taxon>Helicobacteraceae</taxon>
        <taxon>Helicobacter</taxon>
    </lineage>
</organism>
<gene>
    <name evidence="2" type="ORF">EGV97_10160</name>
    <name evidence="1" type="ORF">EGV97_10205</name>
</gene>
<evidence type="ECO:0000313" key="2">
    <source>
        <dbReference type="EMBL" id="RPF64828.1"/>
    </source>
</evidence>
<evidence type="ECO:0000313" key="1">
    <source>
        <dbReference type="EMBL" id="RPF64790.1"/>
    </source>
</evidence>
<proteinExistence type="predicted"/>
<comment type="caution">
    <text evidence="1">The sequence shown here is derived from an EMBL/GenBank/DDBJ whole genome shotgun (WGS) entry which is preliminary data.</text>
</comment>
<accession>A0A7Z6UXD8</accession>
<protein>
    <submittedName>
        <fullName evidence="1">SulP family inorganic anion transporter</fullName>
    </submittedName>
</protein>
<dbReference type="AlphaFoldDB" id="A0A7Z6UXD8"/>
<sequence length="39" mass="4293">MGKKGMLEKIQKEWLSNIQKDLLSGFVVGLSVIPETAGF</sequence>
<reference evidence="1 3" key="1">
    <citation type="submission" date="2018-11" db="EMBL/GenBank/DDBJ databases">
        <authorList>
            <person name="Gutierrez A.J."/>
            <person name="Bravo M."/>
        </authorList>
    </citation>
    <scope>NUCLEOTIDE SEQUENCE [LARGE SCALE GENOMIC DNA]</scope>
    <source>
        <strain evidence="1 3">22388</strain>
    </source>
</reference>
<evidence type="ECO:0000313" key="3">
    <source>
        <dbReference type="Proteomes" id="UP000276972"/>
    </source>
</evidence>